<accession>A0ACB7Y979</accession>
<dbReference type="Proteomes" id="UP000828048">
    <property type="component" value="Chromosome 7"/>
</dbReference>
<organism evidence="1 2">
    <name type="scientific">Vaccinium darrowii</name>
    <dbReference type="NCBI Taxonomy" id="229202"/>
    <lineage>
        <taxon>Eukaryota</taxon>
        <taxon>Viridiplantae</taxon>
        <taxon>Streptophyta</taxon>
        <taxon>Embryophyta</taxon>
        <taxon>Tracheophyta</taxon>
        <taxon>Spermatophyta</taxon>
        <taxon>Magnoliopsida</taxon>
        <taxon>eudicotyledons</taxon>
        <taxon>Gunneridae</taxon>
        <taxon>Pentapetalae</taxon>
        <taxon>asterids</taxon>
        <taxon>Ericales</taxon>
        <taxon>Ericaceae</taxon>
        <taxon>Vaccinioideae</taxon>
        <taxon>Vaccinieae</taxon>
        <taxon>Vaccinium</taxon>
    </lineage>
</organism>
<proteinExistence type="predicted"/>
<comment type="caution">
    <text evidence="1">The sequence shown here is derived from an EMBL/GenBank/DDBJ whole genome shotgun (WGS) entry which is preliminary data.</text>
</comment>
<gene>
    <name evidence="1" type="ORF">Vadar_021159</name>
</gene>
<name>A0ACB7Y979_9ERIC</name>
<keyword evidence="2" id="KW-1185">Reference proteome</keyword>
<evidence type="ECO:0000313" key="1">
    <source>
        <dbReference type="EMBL" id="KAH7849667.1"/>
    </source>
</evidence>
<sequence>MIFVIFASLFVKPWAMGHVLRDCTVAKAIWADIRIPSGSVASFSLSPSSWLKSNCESKIIHCSGIPWSVVFPFTCWNIWLLRNNSLFNPNPSRADDLITSTTKATFAQAIEWHFIAIPELVPRSKHISLVKWHRPSSSFFKLNTDGAFKKDLGQATGGGLIRDEEGNWIIGFHRHLRASQSLEAEFWALRDGLLLAQNNHLVPISVEMDALAAIQLLADSNLGIQSRHYLNNIIHDCRCLMRQLGVMKIDHIYREGNKCADLLAKMSFNDALDFHIFDVAPTCINSQLCDNKNGVAYPRLLHVS</sequence>
<evidence type="ECO:0000313" key="2">
    <source>
        <dbReference type="Proteomes" id="UP000828048"/>
    </source>
</evidence>
<protein>
    <submittedName>
        <fullName evidence="1">Uncharacterized protein</fullName>
    </submittedName>
</protein>
<dbReference type="EMBL" id="CM037157">
    <property type="protein sequence ID" value="KAH7849667.1"/>
    <property type="molecule type" value="Genomic_DNA"/>
</dbReference>
<reference evidence="1 2" key="1">
    <citation type="journal article" date="2021" name="Hortic Res">
        <title>High-quality reference genome and annotation aids understanding of berry development for evergreen blueberry (Vaccinium darrowii).</title>
        <authorList>
            <person name="Yu J."/>
            <person name="Hulse-Kemp A.M."/>
            <person name="Babiker E."/>
            <person name="Staton M."/>
        </authorList>
    </citation>
    <scope>NUCLEOTIDE SEQUENCE [LARGE SCALE GENOMIC DNA]</scope>
    <source>
        <strain evidence="2">cv. NJ 8807/NJ 8810</strain>
        <tissue evidence="1">Young leaf</tissue>
    </source>
</reference>